<dbReference type="AlphaFoldDB" id="A0A844GDL5"/>
<dbReference type="Proteomes" id="UP000446658">
    <property type="component" value="Unassembled WGS sequence"/>
</dbReference>
<evidence type="ECO:0000313" key="1">
    <source>
        <dbReference type="EMBL" id="MTD32665.1"/>
    </source>
</evidence>
<gene>
    <name evidence="1" type="ORF">GKE73_03140</name>
</gene>
<dbReference type="RefSeq" id="WP_230369154.1">
    <property type="nucleotide sequence ID" value="NZ_WLYX01000001.1"/>
</dbReference>
<sequence>MLLRFVLLLLWLPAGWLYADTLNICYHYGCSKHAYFEISPEAEQRLSTLLDSANSPDSERERVKDAVVELYRQAGQSTPVWQDKGGNVNDGPVDGRMDCVDHSSNVTTFLRYLQGKGWLKYHVTATPQWRAPWIVDLHYTAVLHDATTGDDWAVDSWFKDFGAPPAVVPLTIWKEGYAP</sequence>
<name>A0A844GDL5_9NEIS</name>
<accession>A0A844GDL5</accession>
<reference evidence="1 2" key="1">
    <citation type="submission" date="2019-11" db="EMBL/GenBank/DDBJ databases">
        <title>Draft genome sequence of Paludibacterium sp. dN18-1.</title>
        <authorList>
            <person name="Im W.-T."/>
        </authorList>
    </citation>
    <scope>NUCLEOTIDE SEQUENCE [LARGE SCALE GENOMIC DNA]</scope>
    <source>
        <strain evidence="2">dN 18-1</strain>
    </source>
</reference>
<evidence type="ECO:0000313" key="2">
    <source>
        <dbReference type="Proteomes" id="UP000446658"/>
    </source>
</evidence>
<proteinExistence type="predicted"/>
<protein>
    <submittedName>
        <fullName evidence="1">Uncharacterized protein</fullName>
    </submittedName>
</protein>
<comment type="caution">
    <text evidence="1">The sequence shown here is derived from an EMBL/GenBank/DDBJ whole genome shotgun (WGS) entry which is preliminary data.</text>
</comment>
<organism evidence="1 2">
    <name type="scientific">Paludibacterium denitrificans</name>
    <dbReference type="NCBI Taxonomy" id="2675226"/>
    <lineage>
        <taxon>Bacteria</taxon>
        <taxon>Pseudomonadati</taxon>
        <taxon>Pseudomonadota</taxon>
        <taxon>Betaproteobacteria</taxon>
        <taxon>Neisseriales</taxon>
        <taxon>Chromobacteriaceae</taxon>
        <taxon>Paludibacterium</taxon>
    </lineage>
</organism>
<dbReference type="EMBL" id="WLYX01000001">
    <property type="protein sequence ID" value="MTD32665.1"/>
    <property type="molecule type" value="Genomic_DNA"/>
</dbReference>
<keyword evidence="2" id="KW-1185">Reference proteome</keyword>